<proteinExistence type="predicted"/>
<dbReference type="AlphaFoldDB" id="A0A511MIT0"/>
<keyword evidence="1" id="KW-0472">Membrane</keyword>
<feature type="transmembrane region" description="Helical" evidence="1">
    <location>
        <begin position="33"/>
        <end position="51"/>
    </location>
</feature>
<comment type="caution">
    <text evidence="2">The sequence shown here is derived from an EMBL/GenBank/DDBJ whole genome shotgun (WGS) entry which is preliminary data.</text>
</comment>
<name>A0A511MIT0_9NOCA</name>
<keyword evidence="1" id="KW-1133">Transmembrane helix</keyword>
<evidence type="ECO:0000313" key="3">
    <source>
        <dbReference type="Proteomes" id="UP000321424"/>
    </source>
</evidence>
<evidence type="ECO:0000256" key="1">
    <source>
        <dbReference type="SAM" id="Phobius"/>
    </source>
</evidence>
<keyword evidence="3" id="KW-1185">Reference proteome</keyword>
<keyword evidence="1" id="KW-0812">Transmembrane</keyword>
<reference evidence="2 3" key="1">
    <citation type="submission" date="2019-07" db="EMBL/GenBank/DDBJ databases">
        <title>Whole genome shotgun sequence of Nocardia ninae NBRC 108245.</title>
        <authorList>
            <person name="Hosoyama A."/>
            <person name="Uohara A."/>
            <person name="Ohji S."/>
            <person name="Ichikawa N."/>
        </authorList>
    </citation>
    <scope>NUCLEOTIDE SEQUENCE [LARGE SCALE GENOMIC DNA]</scope>
    <source>
        <strain evidence="2 3">NBRC 108245</strain>
    </source>
</reference>
<organism evidence="2 3">
    <name type="scientific">Nocardia ninae NBRC 108245</name>
    <dbReference type="NCBI Taxonomy" id="1210091"/>
    <lineage>
        <taxon>Bacteria</taxon>
        <taxon>Bacillati</taxon>
        <taxon>Actinomycetota</taxon>
        <taxon>Actinomycetes</taxon>
        <taxon>Mycobacteriales</taxon>
        <taxon>Nocardiaceae</taxon>
        <taxon>Nocardia</taxon>
    </lineage>
</organism>
<accession>A0A511MIT0</accession>
<evidence type="ECO:0000313" key="2">
    <source>
        <dbReference type="EMBL" id="GEM40533.1"/>
    </source>
</evidence>
<protein>
    <submittedName>
        <fullName evidence="2">Uncharacterized protein</fullName>
    </submittedName>
</protein>
<gene>
    <name evidence="2" type="ORF">NN4_50520</name>
</gene>
<dbReference type="Proteomes" id="UP000321424">
    <property type="component" value="Unassembled WGS sequence"/>
</dbReference>
<sequence>MGVLTVFMHVLVHSVTSVVRVGFRVRMSVPGTWSVSAVFVTAATELAAGFIRRTHRVTLRVTLSSAMFRAGHVAARRPGSARTVASSR</sequence>
<dbReference type="EMBL" id="BJXA01000038">
    <property type="protein sequence ID" value="GEM40533.1"/>
    <property type="molecule type" value="Genomic_DNA"/>
</dbReference>